<comment type="cofactor">
    <cofactor evidence="3">
        <name>Zn(2+)</name>
        <dbReference type="ChEBI" id="CHEBI:29105"/>
    </cofactor>
</comment>
<sequence>MKNFQTKLSYYAKLIVKVGINVQKGEPLVISSPIEGIEFTRLLAKHAYEAGASEVHVNWNDEVLTRLKYENAPMEIFENYPLWHAEGLEDYAKRGAGFISISAQDPELLKGIDSKKIAAANKSSSMALRKWRNYTMNDLNSWCVMSIPTKNWAKRVFPNVSEEEALEKLWDAVFKATRMDSKDPVKAWEEHLDTLQEKVIFLNEKKFKSLHYTAKNGTDLVVELPEGHIWAGGGGDNAKETYFVANMPTEEVFTMPHKNGVNGIVYSTKPLNYSGSLIDDFSITFKDGKVVDFKAKVGEGVLKDLLDIDEGAKHLGEVALVPYSSPISQSNIVFLNTLFDENASCHFAFGKAYPTNIEGGENMSDEELEKSGVNNSLTHVDFMVGSADLSIVGKTHNGENIQIFKDGEWSI</sequence>
<dbReference type="Pfam" id="PF02073">
    <property type="entry name" value="Peptidase_M29"/>
    <property type="match status" value="1"/>
</dbReference>
<dbReference type="InterPro" id="IPR035097">
    <property type="entry name" value="M29_N-terminal"/>
</dbReference>
<evidence type="ECO:0000256" key="7">
    <source>
        <dbReference type="ARBA" id="ARBA00022723"/>
    </source>
</evidence>
<accession>A0A926EX78</accession>
<keyword evidence="6" id="KW-0645">Protease</keyword>
<dbReference type="GO" id="GO:0006508">
    <property type="term" value="P:proteolysis"/>
    <property type="evidence" value="ECO:0007669"/>
    <property type="project" value="UniProtKB-KW"/>
</dbReference>
<dbReference type="Proteomes" id="UP000601171">
    <property type="component" value="Unassembled WGS sequence"/>
</dbReference>
<evidence type="ECO:0000313" key="10">
    <source>
        <dbReference type="EMBL" id="MBC8587964.1"/>
    </source>
</evidence>
<keyword evidence="8" id="KW-0378">Hydrolase</keyword>
<evidence type="ECO:0000256" key="1">
    <source>
        <dbReference type="ARBA" id="ARBA00001941"/>
    </source>
</evidence>
<dbReference type="PANTHER" id="PTHR34448">
    <property type="entry name" value="AMINOPEPTIDASE"/>
    <property type="match status" value="1"/>
</dbReference>
<keyword evidence="5 10" id="KW-0031">Aminopeptidase</keyword>
<evidence type="ECO:0000256" key="5">
    <source>
        <dbReference type="ARBA" id="ARBA00022438"/>
    </source>
</evidence>
<dbReference type="PRINTS" id="PR00919">
    <property type="entry name" value="THERMOPTASE"/>
</dbReference>
<comment type="cofactor">
    <cofactor evidence="1">
        <name>Co(2+)</name>
        <dbReference type="ChEBI" id="CHEBI:48828"/>
    </cofactor>
</comment>
<dbReference type="InterPro" id="IPR052170">
    <property type="entry name" value="M29_Exopeptidase"/>
</dbReference>
<protein>
    <submittedName>
        <fullName evidence="10">Aminopeptidase</fullName>
    </submittedName>
</protein>
<evidence type="ECO:0000256" key="6">
    <source>
        <dbReference type="ARBA" id="ARBA00022670"/>
    </source>
</evidence>
<comment type="similarity">
    <text evidence="4">Belongs to the peptidase M29 family.</text>
</comment>
<reference evidence="10" key="1">
    <citation type="submission" date="2020-08" db="EMBL/GenBank/DDBJ databases">
        <title>Genome public.</title>
        <authorList>
            <person name="Liu C."/>
            <person name="Sun Q."/>
        </authorList>
    </citation>
    <scope>NUCLEOTIDE SEQUENCE</scope>
    <source>
        <strain evidence="10">BX21</strain>
    </source>
</reference>
<dbReference type="EMBL" id="JACRTG010000017">
    <property type="protein sequence ID" value="MBC8587964.1"/>
    <property type="molecule type" value="Genomic_DNA"/>
</dbReference>
<dbReference type="GO" id="GO:0008237">
    <property type="term" value="F:metallopeptidase activity"/>
    <property type="evidence" value="ECO:0007669"/>
    <property type="project" value="UniProtKB-KW"/>
</dbReference>
<evidence type="ECO:0000256" key="8">
    <source>
        <dbReference type="ARBA" id="ARBA00022801"/>
    </source>
</evidence>
<dbReference type="Gene3D" id="3.40.1830.10">
    <property type="entry name" value="Thermophilic metalloprotease (M29)"/>
    <property type="match status" value="1"/>
</dbReference>
<evidence type="ECO:0000256" key="2">
    <source>
        <dbReference type="ARBA" id="ARBA00001946"/>
    </source>
</evidence>
<gene>
    <name evidence="10" type="ORF">H8707_06905</name>
</gene>
<evidence type="ECO:0000256" key="3">
    <source>
        <dbReference type="ARBA" id="ARBA00001947"/>
    </source>
</evidence>
<evidence type="ECO:0000256" key="4">
    <source>
        <dbReference type="ARBA" id="ARBA00008236"/>
    </source>
</evidence>
<keyword evidence="9" id="KW-0482">Metalloprotease</keyword>
<dbReference type="GO" id="GO:0004177">
    <property type="term" value="F:aminopeptidase activity"/>
    <property type="evidence" value="ECO:0007669"/>
    <property type="project" value="UniProtKB-KW"/>
</dbReference>
<dbReference type="GO" id="GO:0046872">
    <property type="term" value="F:metal ion binding"/>
    <property type="evidence" value="ECO:0007669"/>
    <property type="project" value="UniProtKB-KW"/>
</dbReference>
<evidence type="ECO:0000313" key="11">
    <source>
        <dbReference type="Proteomes" id="UP000601171"/>
    </source>
</evidence>
<dbReference type="PANTHER" id="PTHR34448:SF3">
    <property type="entry name" value="AMINOPEPTIDASE AMPS"/>
    <property type="match status" value="1"/>
</dbReference>
<proteinExistence type="inferred from homology"/>
<dbReference type="SUPFAM" id="SSF144052">
    <property type="entry name" value="Thermophilic metalloprotease-like"/>
    <property type="match status" value="1"/>
</dbReference>
<dbReference type="RefSeq" id="WP_262429420.1">
    <property type="nucleotide sequence ID" value="NZ_JACRTG010000017.1"/>
</dbReference>
<organism evidence="10 11">
    <name type="scientific">Paratissierella segnis</name>
    <dbReference type="NCBI Taxonomy" id="2763679"/>
    <lineage>
        <taxon>Bacteria</taxon>
        <taxon>Bacillati</taxon>
        <taxon>Bacillota</taxon>
        <taxon>Tissierellia</taxon>
        <taxon>Tissierellales</taxon>
        <taxon>Tissierellaceae</taxon>
        <taxon>Paratissierella</taxon>
    </lineage>
</organism>
<dbReference type="InterPro" id="IPR000787">
    <property type="entry name" value="Peptidase_M29"/>
</dbReference>
<evidence type="ECO:0000256" key="9">
    <source>
        <dbReference type="ARBA" id="ARBA00023049"/>
    </source>
</evidence>
<keyword evidence="7" id="KW-0479">Metal-binding</keyword>
<dbReference type="AlphaFoldDB" id="A0A926EX78"/>
<comment type="caution">
    <text evidence="10">The sequence shown here is derived from an EMBL/GenBank/DDBJ whole genome shotgun (WGS) entry which is preliminary data.</text>
</comment>
<comment type="cofactor">
    <cofactor evidence="2">
        <name>Mg(2+)</name>
        <dbReference type="ChEBI" id="CHEBI:18420"/>
    </cofactor>
</comment>
<keyword evidence="11" id="KW-1185">Reference proteome</keyword>
<name>A0A926EX78_9FIRM</name>